<dbReference type="Pfam" id="PF01266">
    <property type="entry name" value="DAO"/>
    <property type="match status" value="1"/>
</dbReference>
<protein>
    <submittedName>
        <fullName evidence="6">Sarcosine oxidase</fullName>
    </submittedName>
</protein>
<comment type="caution">
    <text evidence="6">The sequence shown here is derived from an EMBL/GenBank/DDBJ whole genome shotgun (WGS) entry which is preliminary data.</text>
</comment>
<dbReference type="NCBIfam" id="NF008425">
    <property type="entry name" value="PRK11259.1"/>
    <property type="match status" value="1"/>
</dbReference>
<dbReference type="GO" id="GO:0008115">
    <property type="term" value="F:sarcosine oxidase activity"/>
    <property type="evidence" value="ECO:0007669"/>
    <property type="project" value="TreeGrafter"/>
</dbReference>
<evidence type="ECO:0000313" key="7">
    <source>
        <dbReference type="Proteomes" id="UP000642809"/>
    </source>
</evidence>
<accession>A0A8J3CZM0</accession>
<evidence type="ECO:0000256" key="3">
    <source>
        <dbReference type="ARBA" id="ARBA00022827"/>
    </source>
</evidence>
<dbReference type="Gene3D" id="3.30.9.10">
    <property type="entry name" value="D-Amino Acid Oxidase, subunit A, domain 2"/>
    <property type="match status" value="1"/>
</dbReference>
<dbReference type="SUPFAM" id="SSF51905">
    <property type="entry name" value="FAD/NAD(P)-binding domain"/>
    <property type="match status" value="1"/>
</dbReference>
<evidence type="ECO:0000256" key="2">
    <source>
        <dbReference type="ARBA" id="ARBA00022630"/>
    </source>
</evidence>
<feature type="domain" description="FAD dependent oxidoreductase" evidence="5">
    <location>
        <begin position="7"/>
        <end position="368"/>
    </location>
</feature>
<keyword evidence="4" id="KW-0560">Oxidoreductase</keyword>
<dbReference type="GO" id="GO:0050660">
    <property type="term" value="F:flavin adenine dinucleotide binding"/>
    <property type="evidence" value="ECO:0007669"/>
    <property type="project" value="InterPro"/>
</dbReference>
<evidence type="ECO:0000256" key="1">
    <source>
        <dbReference type="ARBA" id="ARBA00001974"/>
    </source>
</evidence>
<keyword evidence="7" id="KW-1185">Reference proteome</keyword>
<reference evidence="6" key="2">
    <citation type="submission" date="2020-09" db="EMBL/GenBank/DDBJ databases">
        <authorList>
            <person name="Sun Q."/>
            <person name="Kim S."/>
        </authorList>
    </citation>
    <scope>NUCLEOTIDE SEQUENCE</scope>
    <source>
        <strain evidence="6">KCTC 23224</strain>
    </source>
</reference>
<evidence type="ECO:0000256" key="4">
    <source>
        <dbReference type="ARBA" id="ARBA00023002"/>
    </source>
</evidence>
<proteinExistence type="predicted"/>
<dbReference type="InterPro" id="IPR006076">
    <property type="entry name" value="FAD-dep_OxRdtase"/>
</dbReference>
<dbReference type="EMBL" id="BMYF01000012">
    <property type="protein sequence ID" value="GHB40352.1"/>
    <property type="molecule type" value="Genomic_DNA"/>
</dbReference>
<reference evidence="6" key="1">
    <citation type="journal article" date="2014" name="Int. J. Syst. Evol. Microbiol.">
        <title>Complete genome sequence of Corynebacterium casei LMG S-19264T (=DSM 44701T), isolated from a smear-ripened cheese.</title>
        <authorList>
            <consortium name="US DOE Joint Genome Institute (JGI-PGF)"/>
            <person name="Walter F."/>
            <person name="Albersmeier A."/>
            <person name="Kalinowski J."/>
            <person name="Ruckert C."/>
        </authorList>
    </citation>
    <scope>NUCLEOTIDE SEQUENCE</scope>
    <source>
        <strain evidence="6">KCTC 23224</strain>
    </source>
</reference>
<dbReference type="InterPro" id="IPR036188">
    <property type="entry name" value="FAD/NAD-bd_sf"/>
</dbReference>
<dbReference type="Gene3D" id="3.50.50.60">
    <property type="entry name" value="FAD/NAD(P)-binding domain"/>
    <property type="match status" value="1"/>
</dbReference>
<dbReference type="InterPro" id="IPR045170">
    <property type="entry name" value="MTOX"/>
</dbReference>
<dbReference type="SUPFAM" id="SSF54373">
    <property type="entry name" value="FAD-linked reductases, C-terminal domain"/>
    <property type="match status" value="1"/>
</dbReference>
<dbReference type="Proteomes" id="UP000642809">
    <property type="component" value="Unassembled WGS sequence"/>
</dbReference>
<dbReference type="PANTHER" id="PTHR10961">
    <property type="entry name" value="PEROXISOMAL SARCOSINE OXIDASE"/>
    <property type="match status" value="1"/>
</dbReference>
<dbReference type="AlphaFoldDB" id="A0A8J3CZM0"/>
<evidence type="ECO:0000313" key="6">
    <source>
        <dbReference type="EMBL" id="GHB40352.1"/>
    </source>
</evidence>
<organism evidence="6 7">
    <name type="scientific">Mongoliitalea lutea</name>
    <dbReference type="NCBI Taxonomy" id="849756"/>
    <lineage>
        <taxon>Bacteria</taxon>
        <taxon>Pseudomonadati</taxon>
        <taxon>Bacteroidota</taxon>
        <taxon>Cytophagia</taxon>
        <taxon>Cytophagales</taxon>
        <taxon>Cyclobacteriaceae</taxon>
        <taxon>Mongoliitalea</taxon>
    </lineage>
</organism>
<keyword evidence="3" id="KW-0274">FAD</keyword>
<dbReference type="PANTHER" id="PTHR10961:SF7">
    <property type="entry name" value="FAD DEPENDENT OXIDOREDUCTASE DOMAIN-CONTAINING PROTEIN"/>
    <property type="match status" value="1"/>
</dbReference>
<dbReference type="RefSeq" id="WP_189582169.1">
    <property type="nucleotide sequence ID" value="NZ_BMYF01000012.1"/>
</dbReference>
<keyword evidence="2" id="KW-0285">Flavoprotein</keyword>
<gene>
    <name evidence="6" type="ORF">GCM10008106_21970</name>
</gene>
<sequence length="390" mass="42902">MNRTTVDIAVIGLGAVGAATLYHLSKQGKKVLGIDQFAPPHELGSTHGETRISRLAVGEGFDFIPFVKRSHEIWDEIYQATGEKLFYQVGGILMDSGSQAWAKHGSEGFFERTVNFAIASDVPHEVFDAKELKKRFKEFNLEPTGKVYFEPSAGYVLPELAVATQLALAAKQGAAIKTHTKVLGLKPIQGGGVVIDTNHGIIEAGQVSISAGAWVKDFIPRFYKPHFKVCRQILHWLPIDSGFYNHDSCPVYMWGFGPNPEDFIYGFPSLDGSSVKMASESFIASHHADTVNRIISQEEQDAFMNNKLQGKFNGLKLEVLRSKTCLYTVTPDSYFVVDRLPDFSEVLVASACSGHGFKHSTALGEAIALELLTQESTTLLKPFNWPAIGF</sequence>
<comment type="cofactor">
    <cofactor evidence="1">
        <name>FAD</name>
        <dbReference type="ChEBI" id="CHEBI:57692"/>
    </cofactor>
</comment>
<name>A0A8J3CZM0_9BACT</name>
<evidence type="ECO:0000259" key="5">
    <source>
        <dbReference type="Pfam" id="PF01266"/>
    </source>
</evidence>